<keyword evidence="2" id="KW-0521">NADP</keyword>
<accession>A0A2A4EQI2</accession>
<evidence type="ECO:0000256" key="1">
    <source>
        <dbReference type="ARBA" id="ARBA00007905"/>
    </source>
</evidence>
<dbReference type="Proteomes" id="UP000218022">
    <property type="component" value="Unassembled WGS sequence"/>
</dbReference>
<proteinExistence type="inferred from homology"/>
<dbReference type="InterPro" id="IPR018170">
    <property type="entry name" value="Aldo/ket_reductase_CS"/>
</dbReference>
<feature type="domain" description="NADP-dependent oxidoreductase" evidence="7">
    <location>
        <begin position="15"/>
        <end position="257"/>
    </location>
</feature>
<organism evidence="8 9">
    <name type="scientific">Paraburkholderia acidicola</name>
    <dbReference type="NCBI Taxonomy" id="1912599"/>
    <lineage>
        <taxon>Bacteria</taxon>
        <taxon>Pseudomonadati</taxon>
        <taxon>Pseudomonadota</taxon>
        <taxon>Betaproteobacteria</taxon>
        <taxon>Burkholderiales</taxon>
        <taxon>Burkholderiaceae</taxon>
        <taxon>Paraburkholderia</taxon>
    </lineage>
</organism>
<evidence type="ECO:0000256" key="6">
    <source>
        <dbReference type="PIRSR" id="PIRSR000097-3"/>
    </source>
</evidence>
<dbReference type="AlphaFoldDB" id="A0A2A4EQI2"/>
<dbReference type="InterPro" id="IPR036812">
    <property type="entry name" value="NAD(P)_OxRdtase_dom_sf"/>
</dbReference>
<evidence type="ECO:0000313" key="8">
    <source>
        <dbReference type="EMBL" id="PCE22668.1"/>
    </source>
</evidence>
<feature type="binding site" evidence="5">
    <location>
        <position position="106"/>
    </location>
    <ligand>
        <name>substrate</name>
    </ligand>
</feature>
<dbReference type="EMBL" id="MTZV01000006">
    <property type="protein sequence ID" value="PCE22668.1"/>
    <property type="molecule type" value="Genomic_DNA"/>
</dbReference>
<comment type="similarity">
    <text evidence="1">Belongs to the aldo/keto reductase family.</text>
</comment>
<protein>
    <recommendedName>
        <fullName evidence="7">NADP-dependent oxidoreductase domain-containing protein</fullName>
    </recommendedName>
</protein>
<reference evidence="8 9" key="1">
    <citation type="submission" date="2017-01" db="EMBL/GenBank/DDBJ databases">
        <title>Whole-Genome Shotgun Sequencing of Two beta-Proteobacterial Species in Search of the Bulgecin Biosynthetic Cluster.</title>
        <authorList>
            <person name="Horsman M.E."/>
            <person name="Marous D.R."/>
            <person name="Li R."/>
            <person name="Oliver R.A."/>
            <person name="Byun B."/>
            <person name="Emrich S.J."/>
            <person name="Boggess B."/>
            <person name="Townsend C.A."/>
            <person name="Mobashery S."/>
        </authorList>
    </citation>
    <scope>NUCLEOTIDE SEQUENCE [LARGE SCALE GENOMIC DNA]</scope>
    <source>
        <strain evidence="8 9">ATCC 31363</strain>
    </source>
</reference>
<dbReference type="PANTHER" id="PTHR43827">
    <property type="entry name" value="2,5-DIKETO-D-GLUCONIC ACID REDUCTASE"/>
    <property type="match status" value="1"/>
</dbReference>
<sequence length="274" mass="30529">MKYLHLRDGGAMPALGLGTYRLEGRAGYEVIRDALGIGYRHIDTAEAYDNETEVGDAIRDAQIDRDALFVTTKIWPTHFRKKFVQLAAESSLRKLRCDYVDLILLHWPSEKVPLAETLEALSSLLTRGHARAIGVSNFSAQQIQEITQIHGIPLACSQIEYHALLDQRDALERASNDSLVTVAHSPLAQGRLCNEPLLNEIGERYRRTAAQIGLRWLVQQEGVGAIPKASSTASLMQNLEIFDFELSDDDMSRIFALNSGVRVVQARSETRSEA</sequence>
<dbReference type="InterPro" id="IPR020471">
    <property type="entry name" value="AKR"/>
</dbReference>
<dbReference type="InterPro" id="IPR023210">
    <property type="entry name" value="NADP_OxRdtase_dom"/>
</dbReference>
<evidence type="ECO:0000259" key="7">
    <source>
        <dbReference type="Pfam" id="PF00248"/>
    </source>
</evidence>
<dbReference type="GO" id="GO:1990002">
    <property type="term" value="F:methylglyoxal reductase (NADPH) (acetol producing) activity"/>
    <property type="evidence" value="ECO:0007669"/>
    <property type="project" value="TreeGrafter"/>
</dbReference>
<evidence type="ECO:0000256" key="5">
    <source>
        <dbReference type="PIRSR" id="PIRSR000097-2"/>
    </source>
</evidence>
<dbReference type="OrthoDB" id="9804790at2"/>
<evidence type="ECO:0000313" key="9">
    <source>
        <dbReference type="Proteomes" id="UP000218022"/>
    </source>
</evidence>
<name>A0A2A4EQI2_9BURK</name>
<dbReference type="PROSITE" id="PS00798">
    <property type="entry name" value="ALDOKETO_REDUCTASE_1"/>
    <property type="match status" value="1"/>
</dbReference>
<feature type="site" description="Lowers pKa of active site Tyr" evidence="6">
    <location>
        <position position="73"/>
    </location>
</feature>
<dbReference type="PRINTS" id="PR00069">
    <property type="entry name" value="ALDKETRDTASE"/>
</dbReference>
<evidence type="ECO:0000256" key="4">
    <source>
        <dbReference type="PIRSR" id="PIRSR000097-1"/>
    </source>
</evidence>
<dbReference type="SUPFAM" id="SSF51430">
    <property type="entry name" value="NAD(P)-linked oxidoreductase"/>
    <property type="match status" value="1"/>
</dbReference>
<dbReference type="Pfam" id="PF00248">
    <property type="entry name" value="Aldo_ket_red"/>
    <property type="match status" value="1"/>
</dbReference>
<dbReference type="GO" id="GO:0051596">
    <property type="term" value="P:methylglyoxal catabolic process"/>
    <property type="evidence" value="ECO:0007669"/>
    <property type="project" value="TreeGrafter"/>
</dbReference>
<evidence type="ECO:0000256" key="2">
    <source>
        <dbReference type="ARBA" id="ARBA00022857"/>
    </source>
</evidence>
<comment type="caution">
    <text evidence="8">The sequence shown here is derived from an EMBL/GenBank/DDBJ whole genome shotgun (WGS) entry which is preliminary data.</text>
</comment>
<gene>
    <name evidence="8" type="ORF">BWP39_23600</name>
</gene>
<feature type="active site" description="Proton donor" evidence="4">
    <location>
        <position position="48"/>
    </location>
</feature>
<dbReference type="Gene3D" id="3.20.20.100">
    <property type="entry name" value="NADP-dependent oxidoreductase domain"/>
    <property type="match status" value="1"/>
</dbReference>
<keyword evidence="3" id="KW-0560">Oxidoreductase</keyword>
<dbReference type="RefSeq" id="WP_096724592.1">
    <property type="nucleotide sequence ID" value="NZ_MTZV01000006.1"/>
</dbReference>
<dbReference type="PROSITE" id="PS00062">
    <property type="entry name" value="ALDOKETO_REDUCTASE_2"/>
    <property type="match status" value="1"/>
</dbReference>
<dbReference type="PIRSF" id="PIRSF000097">
    <property type="entry name" value="AKR"/>
    <property type="match status" value="1"/>
</dbReference>
<evidence type="ECO:0000256" key="3">
    <source>
        <dbReference type="ARBA" id="ARBA00023002"/>
    </source>
</evidence>
<dbReference type="PANTHER" id="PTHR43827:SF3">
    <property type="entry name" value="NADP-DEPENDENT OXIDOREDUCTASE DOMAIN-CONTAINING PROTEIN"/>
    <property type="match status" value="1"/>
</dbReference>